<dbReference type="AlphaFoldDB" id="A0AAU7CC05"/>
<organism evidence="2">
    <name type="scientific">Singulisphaera sp. Ch08</name>
    <dbReference type="NCBI Taxonomy" id="3120278"/>
    <lineage>
        <taxon>Bacteria</taxon>
        <taxon>Pseudomonadati</taxon>
        <taxon>Planctomycetota</taxon>
        <taxon>Planctomycetia</taxon>
        <taxon>Isosphaerales</taxon>
        <taxon>Isosphaeraceae</taxon>
        <taxon>Singulisphaera</taxon>
    </lineage>
</organism>
<dbReference type="EMBL" id="CP155447">
    <property type="protein sequence ID" value="XBH02854.1"/>
    <property type="molecule type" value="Genomic_DNA"/>
</dbReference>
<evidence type="ECO:0000256" key="1">
    <source>
        <dbReference type="SAM" id="MobiDB-lite"/>
    </source>
</evidence>
<dbReference type="GO" id="GO:0055085">
    <property type="term" value="P:transmembrane transport"/>
    <property type="evidence" value="ECO:0007669"/>
    <property type="project" value="InterPro"/>
</dbReference>
<dbReference type="Pfam" id="PF04120">
    <property type="entry name" value="Iron_permease"/>
    <property type="match status" value="1"/>
</dbReference>
<sequence length="118" mass="13209">MVFQIQDAQNRESKARHLKLDELISGVNRNWDADLAGARGGLTSPQSRADRGPTVGGDPGRPRTIMRGSVARQPERRLLQNPAGSCRHSIIHDPGTKPMKLESLRDRLMEQLRDLYDV</sequence>
<accession>A0AAU7CC05</accession>
<gene>
    <name evidence="2" type="ORF">V5E97_31760</name>
</gene>
<dbReference type="RefSeq" id="WP_406695595.1">
    <property type="nucleotide sequence ID" value="NZ_CP155447.1"/>
</dbReference>
<dbReference type="InterPro" id="IPR007251">
    <property type="entry name" value="Iron_permease_Fet4"/>
</dbReference>
<evidence type="ECO:0000313" key="2">
    <source>
        <dbReference type="EMBL" id="XBH02854.1"/>
    </source>
</evidence>
<feature type="region of interest" description="Disordered" evidence="1">
    <location>
        <begin position="37"/>
        <end position="65"/>
    </location>
</feature>
<protein>
    <submittedName>
        <fullName evidence="2">Low affinity iron permease family protein</fullName>
    </submittedName>
</protein>
<name>A0AAU7CC05_9BACT</name>
<proteinExistence type="predicted"/>
<reference evidence="2" key="1">
    <citation type="submission" date="2024-05" db="EMBL/GenBank/DDBJ databases">
        <title>Planctomycetes of the genus Singulisphaera possess chitinolytic capabilities.</title>
        <authorList>
            <person name="Ivanova A."/>
        </authorList>
    </citation>
    <scope>NUCLEOTIDE SEQUENCE</scope>
    <source>
        <strain evidence="2">Ch08T</strain>
    </source>
</reference>